<dbReference type="InterPro" id="IPR021830">
    <property type="entry name" value="DUF3422"/>
</dbReference>
<dbReference type="STRING" id="637679.GCA_001550055_01420"/>
<proteinExistence type="predicted"/>
<organism evidence="2 3">
    <name type="scientific">Kordiimonas lacus</name>
    <dbReference type="NCBI Taxonomy" id="637679"/>
    <lineage>
        <taxon>Bacteria</taxon>
        <taxon>Pseudomonadati</taxon>
        <taxon>Pseudomonadota</taxon>
        <taxon>Alphaproteobacteria</taxon>
        <taxon>Kordiimonadales</taxon>
        <taxon>Kordiimonadaceae</taxon>
        <taxon>Kordiimonas</taxon>
    </lineage>
</organism>
<keyword evidence="1" id="KW-0812">Transmembrane</keyword>
<name>A0A1G6YTE4_9PROT</name>
<gene>
    <name evidence="2" type="ORF">SAMN04488071_1739</name>
</gene>
<dbReference type="AlphaFoldDB" id="A0A1G6YTE4"/>
<sequence>MDISSVSDPLRVELNKELHGRPAISLGAPARVSHFAYLSGEDGGRADRKHLQALCDRYGMTRPPAVGRHYMADFGPFFLKWERHTEFTTYTVAVRSGKDVPFTIAAVEAMPRDWVESIPGRMLVALNIELVDANDQTAKEACFTPFWHKDVAGSKVAGGRTSVWSDFRIHDDSFMRLAILADDLSEGRAGRLVQRLVEIFTYSHMALMALPEARAVMAQSSEIEKRLEQTVSEMSHTKAGSEAEHHLDTLLGLAARTEHQVAQSSFRFSAAKAYHSLVERRFEEMRESRIPGSQRLSNFLDRHLAPAMRTCEAAAKRLNDLALRVDRAAGLLRTQVDLDSQRQNKALLMSMNQRAQLQLRLQETVEGLSVVAISYYTIGIISSGFKAAKAAGYPVDAGLFTGLSIPIVMLGAFLLVRRIRKSVMKVSVEA</sequence>
<dbReference type="EMBL" id="FNAK01000003">
    <property type="protein sequence ID" value="SDD93679.1"/>
    <property type="molecule type" value="Genomic_DNA"/>
</dbReference>
<evidence type="ECO:0000313" key="2">
    <source>
        <dbReference type="EMBL" id="SDD93679.1"/>
    </source>
</evidence>
<reference evidence="2 3" key="1">
    <citation type="submission" date="2016-10" db="EMBL/GenBank/DDBJ databases">
        <authorList>
            <person name="de Groot N.N."/>
        </authorList>
    </citation>
    <scope>NUCLEOTIDE SEQUENCE [LARGE SCALE GENOMIC DNA]</scope>
    <source>
        <strain evidence="2 3">CGMCC 1.9109</strain>
    </source>
</reference>
<accession>A0A1G6YTE4</accession>
<dbReference type="Pfam" id="PF11902">
    <property type="entry name" value="DUF3422"/>
    <property type="match status" value="1"/>
</dbReference>
<feature type="transmembrane region" description="Helical" evidence="1">
    <location>
        <begin position="397"/>
        <end position="416"/>
    </location>
</feature>
<keyword evidence="1" id="KW-0472">Membrane</keyword>
<keyword evidence="3" id="KW-1185">Reference proteome</keyword>
<evidence type="ECO:0000313" key="3">
    <source>
        <dbReference type="Proteomes" id="UP000183685"/>
    </source>
</evidence>
<keyword evidence="1" id="KW-1133">Transmembrane helix</keyword>
<dbReference type="Proteomes" id="UP000183685">
    <property type="component" value="Unassembled WGS sequence"/>
</dbReference>
<dbReference type="RefSeq" id="WP_068302970.1">
    <property type="nucleotide sequence ID" value="NZ_FNAK01000003.1"/>
</dbReference>
<dbReference type="OrthoDB" id="9767470at2"/>
<protein>
    <submittedName>
        <fullName evidence="2">Uncharacterized membrane-anchored protein</fullName>
    </submittedName>
</protein>
<evidence type="ECO:0000256" key="1">
    <source>
        <dbReference type="SAM" id="Phobius"/>
    </source>
</evidence>